<keyword evidence="6" id="KW-0067">ATP-binding</keyword>
<gene>
    <name evidence="9" type="ORF">S12H4_58921</name>
</gene>
<proteinExistence type="predicted"/>
<keyword evidence="4" id="KW-0819">tRNA processing</keyword>
<evidence type="ECO:0000259" key="8">
    <source>
        <dbReference type="Pfam" id="PF20258"/>
    </source>
</evidence>
<dbReference type="PANTHER" id="PTHR11933:SF5">
    <property type="entry name" value="MITOCHONDRIAL TRNA-SPECIFIC 2-THIOURIDYLASE 1"/>
    <property type="match status" value="1"/>
</dbReference>
<keyword evidence="3" id="KW-0808">Transferase</keyword>
<organism evidence="9">
    <name type="scientific">marine sediment metagenome</name>
    <dbReference type="NCBI Taxonomy" id="412755"/>
    <lineage>
        <taxon>unclassified sequences</taxon>
        <taxon>metagenomes</taxon>
        <taxon>ecological metagenomes</taxon>
    </lineage>
</organism>
<reference evidence="9" key="1">
    <citation type="journal article" date="2014" name="Front. Microbiol.">
        <title>High frequency of phylogenetically diverse reductive dehalogenase-homologous genes in deep subseafloor sedimentary metagenomes.</title>
        <authorList>
            <person name="Kawai M."/>
            <person name="Futagami T."/>
            <person name="Toyoda A."/>
            <person name="Takaki Y."/>
            <person name="Nishi S."/>
            <person name="Hori S."/>
            <person name="Arai W."/>
            <person name="Tsubouchi T."/>
            <person name="Morono Y."/>
            <person name="Uchiyama I."/>
            <person name="Ito T."/>
            <person name="Fujiyama A."/>
            <person name="Inagaki F."/>
            <person name="Takami H."/>
        </authorList>
    </citation>
    <scope>NUCLEOTIDE SEQUENCE</scope>
    <source>
        <strain evidence="9">Expedition CK06-06</strain>
    </source>
</reference>
<dbReference type="PANTHER" id="PTHR11933">
    <property type="entry name" value="TRNA 5-METHYLAMINOMETHYL-2-THIOURIDYLATE -METHYLTRANSFERASE"/>
    <property type="match status" value="1"/>
</dbReference>
<comment type="caution">
    <text evidence="9">The sequence shown here is derived from an EMBL/GenBank/DDBJ whole genome shotgun (WGS) entry which is preliminary data.</text>
</comment>
<dbReference type="GO" id="GO:0002143">
    <property type="term" value="P:tRNA wobble position uridine thiolation"/>
    <property type="evidence" value="ECO:0007669"/>
    <property type="project" value="TreeGrafter"/>
</dbReference>
<evidence type="ECO:0000313" key="9">
    <source>
        <dbReference type="EMBL" id="GAJ22332.1"/>
    </source>
</evidence>
<dbReference type="InterPro" id="IPR046885">
    <property type="entry name" value="MnmA-like_C"/>
</dbReference>
<dbReference type="GO" id="GO:0016740">
    <property type="term" value="F:transferase activity"/>
    <property type="evidence" value="ECO:0007669"/>
    <property type="project" value="UniProtKB-KW"/>
</dbReference>
<evidence type="ECO:0000256" key="2">
    <source>
        <dbReference type="ARBA" id="ARBA00022555"/>
    </source>
</evidence>
<sequence>GLGLASTEHLYVIKLNADSNSLVVGTESQLLNNTLTASNLFWLLGEIPKEIINIAARIRYKAPQVAAKLQINNGTATVQFHEPQRAITPGQSIVFYQGDTVLGGGIIEDRVD</sequence>
<dbReference type="Pfam" id="PF20258">
    <property type="entry name" value="tRNA_Me_trans_C"/>
    <property type="match status" value="1"/>
</dbReference>
<dbReference type="FunFam" id="2.40.30.10:FF:000023">
    <property type="entry name" value="tRNA-specific 2-thiouridylase MnmA"/>
    <property type="match status" value="1"/>
</dbReference>
<evidence type="ECO:0000256" key="7">
    <source>
        <dbReference type="ARBA" id="ARBA00022884"/>
    </source>
</evidence>
<evidence type="ECO:0000256" key="4">
    <source>
        <dbReference type="ARBA" id="ARBA00022694"/>
    </source>
</evidence>
<name>X1VQ63_9ZZZZ</name>
<dbReference type="Gene3D" id="2.40.30.10">
    <property type="entry name" value="Translation factors"/>
    <property type="match status" value="1"/>
</dbReference>
<keyword evidence="1" id="KW-0963">Cytoplasm</keyword>
<accession>X1VQ63</accession>
<dbReference type="EMBL" id="BARW01038377">
    <property type="protein sequence ID" value="GAJ22332.1"/>
    <property type="molecule type" value="Genomic_DNA"/>
</dbReference>
<evidence type="ECO:0000256" key="6">
    <source>
        <dbReference type="ARBA" id="ARBA00022840"/>
    </source>
</evidence>
<keyword evidence="5" id="KW-0547">Nucleotide-binding</keyword>
<evidence type="ECO:0000256" key="1">
    <source>
        <dbReference type="ARBA" id="ARBA00022490"/>
    </source>
</evidence>
<keyword evidence="7" id="KW-0694">RNA-binding</keyword>
<protein>
    <recommendedName>
        <fullName evidence="8">tRNA-specific 2-thiouridylase MnmA-like C-terminal domain-containing protein</fullName>
    </recommendedName>
</protein>
<dbReference type="AlphaFoldDB" id="X1VQ63"/>
<dbReference type="GO" id="GO:0005524">
    <property type="term" value="F:ATP binding"/>
    <property type="evidence" value="ECO:0007669"/>
    <property type="project" value="UniProtKB-KW"/>
</dbReference>
<keyword evidence="2" id="KW-0820">tRNA-binding</keyword>
<feature type="domain" description="tRNA-specific 2-thiouridylase MnmA-like C-terminal" evidence="8">
    <location>
        <begin position="33"/>
        <end position="107"/>
    </location>
</feature>
<evidence type="ECO:0000256" key="5">
    <source>
        <dbReference type="ARBA" id="ARBA00022741"/>
    </source>
</evidence>
<evidence type="ECO:0000256" key="3">
    <source>
        <dbReference type="ARBA" id="ARBA00022679"/>
    </source>
</evidence>
<dbReference type="GO" id="GO:0000049">
    <property type="term" value="F:tRNA binding"/>
    <property type="evidence" value="ECO:0007669"/>
    <property type="project" value="UniProtKB-KW"/>
</dbReference>
<feature type="non-terminal residue" evidence="9">
    <location>
        <position position="1"/>
    </location>
</feature>